<evidence type="ECO:0000256" key="3">
    <source>
        <dbReference type="ARBA" id="ARBA00023239"/>
    </source>
</evidence>
<dbReference type="Proteomes" id="UP001210380">
    <property type="component" value="Unassembled WGS sequence"/>
</dbReference>
<dbReference type="RefSeq" id="WP_270947253.1">
    <property type="nucleotide sequence ID" value="NZ_JAQGLA010000004.1"/>
</dbReference>
<name>A0ABT4USL1_9PSEU</name>
<comment type="caution">
    <text evidence="4">The sequence shown here is derived from an EMBL/GenBank/DDBJ whole genome shotgun (WGS) entry which is preliminary data.</text>
</comment>
<evidence type="ECO:0000313" key="4">
    <source>
        <dbReference type="EMBL" id="MDA3624685.1"/>
    </source>
</evidence>
<dbReference type="Gene3D" id="1.10.12.10">
    <property type="entry name" value="Lyase 2-enoyl-coa Hydratase, Chain A, domain 2"/>
    <property type="match status" value="1"/>
</dbReference>
<dbReference type="EMBL" id="JAQGLA010000004">
    <property type="protein sequence ID" value="MDA3624685.1"/>
    <property type="molecule type" value="Genomic_DNA"/>
</dbReference>
<comment type="similarity">
    <text evidence="1">Belongs to the enoyl-CoA hydratase/isomerase family.</text>
</comment>
<keyword evidence="3" id="KW-0456">Lyase</keyword>
<dbReference type="InterPro" id="IPR014748">
    <property type="entry name" value="Enoyl-CoA_hydra_C"/>
</dbReference>
<dbReference type="CDD" id="cd06558">
    <property type="entry name" value="crotonase-like"/>
    <property type="match status" value="1"/>
</dbReference>
<proteinExistence type="inferred from homology"/>
<accession>A0ABT4USL1</accession>
<reference evidence="4 5" key="1">
    <citation type="submission" date="2022-11" db="EMBL/GenBank/DDBJ databases">
        <title>Draft genome sequence of Saccharopolyspora sp. WRP15-2 isolated from rhizosphere soils of wild rice in Thailand.</title>
        <authorList>
            <person name="Duangmal K."/>
            <person name="Kammanee S."/>
            <person name="Muangham S."/>
        </authorList>
    </citation>
    <scope>NUCLEOTIDE SEQUENCE [LARGE SCALE GENOMIC DNA]</scope>
    <source>
        <strain evidence="4 5">WRP15-2</strain>
    </source>
</reference>
<organism evidence="4 5">
    <name type="scientific">Saccharopolyspora oryzae</name>
    <dbReference type="NCBI Taxonomy" id="2997343"/>
    <lineage>
        <taxon>Bacteria</taxon>
        <taxon>Bacillati</taxon>
        <taxon>Actinomycetota</taxon>
        <taxon>Actinomycetes</taxon>
        <taxon>Pseudonocardiales</taxon>
        <taxon>Pseudonocardiaceae</taxon>
        <taxon>Saccharopolyspora</taxon>
    </lineage>
</organism>
<evidence type="ECO:0000256" key="1">
    <source>
        <dbReference type="ARBA" id="ARBA00005254"/>
    </source>
</evidence>
<evidence type="ECO:0000256" key="2">
    <source>
        <dbReference type="ARBA" id="ARBA00023098"/>
    </source>
</evidence>
<dbReference type="PANTHER" id="PTHR11941">
    <property type="entry name" value="ENOYL-COA HYDRATASE-RELATED"/>
    <property type="match status" value="1"/>
</dbReference>
<keyword evidence="5" id="KW-1185">Reference proteome</keyword>
<evidence type="ECO:0000313" key="5">
    <source>
        <dbReference type="Proteomes" id="UP001210380"/>
    </source>
</evidence>
<dbReference type="Pfam" id="PF00378">
    <property type="entry name" value="ECH_1"/>
    <property type="match status" value="1"/>
</dbReference>
<dbReference type="InterPro" id="IPR001753">
    <property type="entry name" value="Enoyl-CoA_hydra/iso"/>
</dbReference>
<dbReference type="SUPFAM" id="SSF52096">
    <property type="entry name" value="ClpP/crotonase"/>
    <property type="match status" value="1"/>
</dbReference>
<dbReference type="InterPro" id="IPR029045">
    <property type="entry name" value="ClpP/crotonase-like_dom_sf"/>
</dbReference>
<protein>
    <submittedName>
        <fullName evidence="4">Enoyl-CoA hydratase-related protein</fullName>
    </submittedName>
</protein>
<dbReference type="PANTHER" id="PTHR11941:SF169">
    <property type="entry name" value="(7AS)-7A-METHYL-1,5-DIOXO-2,3,5,6,7,7A-HEXAHYDRO-1H-INDENE-CARBOXYL-COA HYDROLASE"/>
    <property type="match status" value="1"/>
</dbReference>
<dbReference type="Gene3D" id="3.90.226.10">
    <property type="entry name" value="2-enoyl-CoA Hydratase, Chain A, domain 1"/>
    <property type="match status" value="1"/>
</dbReference>
<keyword evidence="2" id="KW-0443">Lipid metabolism</keyword>
<sequence length="260" mass="27397">MNASAELRSDIVAVRVERKGAVQVLTMDRPERRNAFDGAMTQALDAALNEFEDDDSVLAAVLTGGPDFFSAGTDIRVWAGERTERGGPYGIAGRELGKPLIAAVEGAAAGGGFEIALATTMIVASRTAFFSFPEVGLGLIAECGGLFRAPRALPLNIARELLLTGEPLPAQRAYDLGLVNRLTEPGAALPEALAIAGRIGAQAPIAVRETLRAVEAAYPADDEQRWLETSTAKERARASADATEGVTAFLAKRPPHWTGT</sequence>
<gene>
    <name evidence="4" type="ORF">OU415_04485</name>
</gene>